<feature type="transmembrane region" description="Helical" evidence="4">
    <location>
        <begin position="237"/>
        <end position="262"/>
    </location>
</feature>
<dbReference type="RefSeq" id="WP_091816732.1">
    <property type="nucleotide sequence ID" value="NZ_FOCW01000004.1"/>
</dbReference>
<keyword evidence="1 4" id="KW-0812">Transmembrane</keyword>
<dbReference type="OrthoDB" id="8747367at2"/>
<dbReference type="InterPro" id="IPR020846">
    <property type="entry name" value="MFS_dom"/>
</dbReference>
<feature type="transmembrane region" description="Helical" evidence="4">
    <location>
        <begin position="181"/>
        <end position="200"/>
    </location>
</feature>
<feature type="transmembrane region" description="Helical" evidence="4">
    <location>
        <begin position="145"/>
        <end position="169"/>
    </location>
</feature>
<evidence type="ECO:0000256" key="1">
    <source>
        <dbReference type="ARBA" id="ARBA00022692"/>
    </source>
</evidence>
<dbReference type="Pfam" id="PF06779">
    <property type="entry name" value="MFS_4"/>
    <property type="match status" value="1"/>
</dbReference>
<evidence type="ECO:0000256" key="3">
    <source>
        <dbReference type="ARBA" id="ARBA00023136"/>
    </source>
</evidence>
<evidence type="ECO:0000256" key="2">
    <source>
        <dbReference type="ARBA" id="ARBA00022989"/>
    </source>
</evidence>
<name>A0A1H8IHK9_9BURK</name>
<dbReference type="Gene3D" id="1.20.1250.20">
    <property type="entry name" value="MFS general substrate transporter like domains"/>
    <property type="match status" value="2"/>
</dbReference>
<accession>A0A1H8IHK9</accession>
<feature type="transmembrane region" description="Helical" evidence="4">
    <location>
        <begin position="86"/>
        <end position="105"/>
    </location>
</feature>
<dbReference type="GO" id="GO:0022857">
    <property type="term" value="F:transmembrane transporter activity"/>
    <property type="evidence" value="ECO:0007669"/>
    <property type="project" value="InterPro"/>
</dbReference>
<evidence type="ECO:0000313" key="6">
    <source>
        <dbReference type="EMBL" id="SEN67208.1"/>
    </source>
</evidence>
<dbReference type="PROSITE" id="PS50850">
    <property type="entry name" value="MFS"/>
    <property type="match status" value="1"/>
</dbReference>
<feature type="domain" description="Major facilitator superfamily (MFS) profile" evidence="5">
    <location>
        <begin position="16"/>
        <end position="415"/>
    </location>
</feature>
<proteinExistence type="predicted"/>
<feature type="transmembrane region" description="Helical" evidence="4">
    <location>
        <begin position="360"/>
        <end position="382"/>
    </location>
</feature>
<evidence type="ECO:0000256" key="4">
    <source>
        <dbReference type="SAM" id="Phobius"/>
    </source>
</evidence>
<keyword evidence="2 4" id="KW-1133">Transmembrane helix</keyword>
<dbReference type="PANTHER" id="PTHR23537:SF1">
    <property type="entry name" value="SUGAR TRANSPORTER"/>
    <property type="match status" value="1"/>
</dbReference>
<feature type="transmembrane region" description="Helical" evidence="4">
    <location>
        <begin position="326"/>
        <end position="348"/>
    </location>
</feature>
<dbReference type="STRING" id="1121117.SAMN02745977_01746"/>
<dbReference type="GO" id="GO:0005886">
    <property type="term" value="C:plasma membrane"/>
    <property type="evidence" value="ECO:0007669"/>
    <property type="project" value="TreeGrafter"/>
</dbReference>
<keyword evidence="3 4" id="KW-0472">Membrane</keyword>
<dbReference type="InterPro" id="IPR036259">
    <property type="entry name" value="MFS_trans_sf"/>
</dbReference>
<reference evidence="6 7" key="1">
    <citation type="submission" date="2016-10" db="EMBL/GenBank/DDBJ databases">
        <authorList>
            <person name="de Groot N.N."/>
        </authorList>
    </citation>
    <scope>NUCLEOTIDE SEQUENCE [LARGE SCALE GENOMIC DNA]</scope>
    <source>
        <strain evidence="6 7">DSM 15123</strain>
    </source>
</reference>
<evidence type="ECO:0000259" key="5">
    <source>
        <dbReference type="PROSITE" id="PS50850"/>
    </source>
</evidence>
<feature type="transmembrane region" description="Helical" evidence="4">
    <location>
        <begin position="388"/>
        <end position="407"/>
    </location>
</feature>
<dbReference type="Proteomes" id="UP000199531">
    <property type="component" value="Unassembled WGS sequence"/>
</dbReference>
<dbReference type="PANTHER" id="PTHR23537">
    <property type="match status" value="1"/>
</dbReference>
<feature type="transmembrane region" description="Helical" evidence="4">
    <location>
        <begin position="303"/>
        <end position="320"/>
    </location>
</feature>
<feature type="transmembrane region" description="Helical" evidence="4">
    <location>
        <begin position="274"/>
        <end position="291"/>
    </location>
</feature>
<protein>
    <submittedName>
        <fullName evidence="6">Predicted arabinose efflux permease, MFS family</fullName>
    </submittedName>
</protein>
<evidence type="ECO:0000313" key="7">
    <source>
        <dbReference type="Proteomes" id="UP000199531"/>
    </source>
</evidence>
<feature type="transmembrane region" description="Helical" evidence="4">
    <location>
        <begin position="111"/>
        <end position="133"/>
    </location>
</feature>
<gene>
    <name evidence="6" type="ORF">SAMN02745977_01746</name>
</gene>
<feature type="transmembrane region" description="Helical" evidence="4">
    <location>
        <begin position="51"/>
        <end position="74"/>
    </location>
</feature>
<dbReference type="SUPFAM" id="SSF103473">
    <property type="entry name" value="MFS general substrate transporter"/>
    <property type="match status" value="1"/>
</dbReference>
<sequence length="416" mass="43597">MTTPPAPSGPFSLRGMVLLALALSLAAAISLGVTRFAYSLLLPVMRADLQWSYTVAGAMNTVNAAGYLVGALLMPRLVQHVSHERIVLASALLASILMAVSGLFTDTATLLALRLLAGVLSATLFVGGGLLAARLSSYAPAHGGLLLGLYYGGTGWGIAGSALWVPLALELSTGQAHSWQSSWWLLGGMCLLAMIGLLLARPWLHKLWQRTPPPKPAPAHAVASNTTQPDRFRWGQFGFALAAYFQFGLGYIGYMTFIIALLRSSGASSLEITVFYTLLGLAVVASGRIWARLLDRYHGGQALAILSALLGLATLLPVLSTHPLLAMVSGVLFGATFLSVVASTTALVRHNLAPDAWVSGISAFTIVFAFGQVLGPAIVGWISDGPGGLQRGFLASALALWLGALLASRQKALTGR</sequence>
<dbReference type="EMBL" id="FOCW01000004">
    <property type="protein sequence ID" value="SEN67208.1"/>
    <property type="molecule type" value="Genomic_DNA"/>
</dbReference>
<keyword evidence="7" id="KW-1185">Reference proteome</keyword>
<dbReference type="InterPro" id="IPR010645">
    <property type="entry name" value="MFS_4"/>
</dbReference>
<dbReference type="AlphaFoldDB" id="A0A1H8IHK9"/>
<organism evidence="6 7">
    <name type="scientific">Brachymonas denitrificans DSM 15123</name>
    <dbReference type="NCBI Taxonomy" id="1121117"/>
    <lineage>
        <taxon>Bacteria</taxon>
        <taxon>Pseudomonadati</taxon>
        <taxon>Pseudomonadota</taxon>
        <taxon>Betaproteobacteria</taxon>
        <taxon>Burkholderiales</taxon>
        <taxon>Comamonadaceae</taxon>
        <taxon>Brachymonas</taxon>
    </lineage>
</organism>